<dbReference type="InterPro" id="IPR051048">
    <property type="entry name" value="Peptidase_S8/S53_subtilisin"/>
</dbReference>
<feature type="active site" description="Charge relay system" evidence="6 7">
    <location>
        <position position="549"/>
    </location>
</feature>
<evidence type="ECO:0000256" key="4">
    <source>
        <dbReference type="ARBA" id="ARBA00022801"/>
    </source>
</evidence>
<evidence type="ECO:0000256" key="1">
    <source>
        <dbReference type="ARBA" id="ARBA00011073"/>
    </source>
</evidence>
<dbReference type="PROSITE" id="PS00138">
    <property type="entry name" value="SUBTILASE_SER"/>
    <property type="match status" value="1"/>
</dbReference>
<dbReference type="SUPFAM" id="SSF52743">
    <property type="entry name" value="Subtilisin-like"/>
    <property type="match status" value="1"/>
</dbReference>
<evidence type="ECO:0000256" key="9">
    <source>
        <dbReference type="SAM" id="MobiDB-lite"/>
    </source>
</evidence>
<feature type="domain" description="Peptidase S8/S53" evidence="11">
    <location>
        <begin position="165"/>
        <end position="590"/>
    </location>
</feature>
<evidence type="ECO:0000256" key="6">
    <source>
        <dbReference type="PIRSR" id="PIRSR615500-1"/>
    </source>
</evidence>
<evidence type="ECO:0000313" key="14">
    <source>
        <dbReference type="Proteomes" id="UP001175261"/>
    </source>
</evidence>
<dbReference type="GO" id="GO:0004252">
    <property type="term" value="F:serine-type endopeptidase activity"/>
    <property type="evidence" value="ECO:0007669"/>
    <property type="project" value="UniProtKB-UniRule"/>
</dbReference>
<protein>
    <recommendedName>
        <fullName evidence="15">Minor extracellular protease vpr</fullName>
    </recommendedName>
</protein>
<comment type="similarity">
    <text evidence="1 7 8">Belongs to the peptidase S8 family.</text>
</comment>
<dbReference type="PROSITE" id="PS00136">
    <property type="entry name" value="SUBTILASE_ASP"/>
    <property type="match status" value="1"/>
</dbReference>
<evidence type="ECO:0000259" key="11">
    <source>
        <dbReference type="Pfam" id="PF00082"/>
    </source>
</evidence>
<feature type="region of interest" description="Disordered" evidence="9">
    <location>
        <begin position="22"/>
        <end position="41"/>
    </location>
</feature>
<keyword evidence="14" id="KW-1185">Reference proteome</keyword>
<dbReference type="InterPro" id="IPR000209">
    <property type="entry name" value="Peptidase_S8/S53_dom"/>
</dbReference>
<dbReference type="PANTHER" id="PTHR43399">
    <property type="entry name" value="SUBTILISIN-RELATED"/>
    <property type="match status" value="1"/>
</dbReference>
<evidence type="ECO:0000256" key="10">
    <source>
        <dbReference type="SAM" id="SignalP"/>
    </source>
</evidence>
<feature type="domain" description="C5a peptidase/Subtilisin-like protease SBT2-like Fn3-like" evidence="12">
    <location>
        <begin position="639"/>
        <end position="760"/>
    </location>
</feature>
<comment type="caution">
    <text evidence="13">The sequence shown here is derived from an EMBL/GenBank/DDBJ whole genome shotgun (WGS) entry which is preliminary data.</text>
</comment>
<organism evidence="13 14">
    <name type="scientific">Sarocladium strictum</name>
    <name type="common">Black bundle disease fungus</name>
    <name type="synonym">Acremonium strictum</name>
    <dbReference type="NCBI Taxonomy" id="5046"/>
    <lineage>
        <taxon>Eukaryota</taxon>
        <taxon>Fungi</taxon>
        <taxon>Dikarya</taxon>
        <taxon>Ascomycota</taxon>
        <taxon>Pezizomycotina</taxon>
        <taxon>Sordariomycetes</taxon>
        <taxon>Hypocreomycetidae</taxon>
        <taxon>Hypocreales</taxon>
        <taxon>Sarocladiaceae</taxon>
        <taxon>Sarocladium</taxon>
    </lineage>
</organism>
<keyword evidence="3 10" id="KW-0732">Signal</keyword>
<feature type="signal peptide" evidence="10">
    <location>
        <begin position="1"/>
        <end position="20"/>
    </location>
</feature>
<feature type="chain" id="PRO_5041330122" description="Minor extracellular protease vpr" evidence="10">
    <location>
        <begin position="21"/>
        <end position="963"/>
    </location>
</feature>
<evidence type="ECO:0008006" key="15">
    <source>
        <dbReference type="Google" id="ProtNLM"/>
    </source>
</evidence>
<dbReference type="Pfam" id="PF06280">
    <property type="entry name" value="fn3_5"/>
    <property type="match status" value="1"/>
</dbReference>
<evidence type="ECO:0000313" key="13">
    <source>
        <dbReference type="EMBL" id="KAK0383972.1"/>
    </source>
</evidence>
<keyword evidence="4 7" id="KW-0378">Hydrolase</keyword>
<dbReference type="CDD" id="cd07489">
    <property type="entry name" value="Peptidases_S8_5"/>
    <property type="match status" value="1"/>
</dbReference>
<dbReference type="Gene3D" id="3.40.50.200">
    <property type="entry name" value="Peptidase S8/S53 domain"/>
    <property type="match status" value="2"/>
</dbReference>
<dbReference type="AlphaFoldDB" id="A0AA39L4M0"/>
<proteinExistence type="inferred from homology"/>
<feature type="active site" description="Charge relay system" evidence="6 7">
    <location>
        <position position="174"/>
    </location>
</feature>
<reference evidence="13" key="1">
    <citation type="submission" date="2022-10" db="EMBL/GenBank/DDBJ databases">
        <title>Determination and structural analysis of whole genome sequence of Sarocladium strictum F4-1.</title>
        <authorList>
            <person name="Hu L."/>
            <person name="Jiang Y."/>
        </authorList>
    </citation>
    <scope>NUCLEOTIDE SEQUENCE</scope>
    <source>
        <strain evidence="13">F4-1</strain>
    </source>
</reference>
<dbReference type="PROSITE" id="PS00137">
    <property type="entry name" value="SUBTILASE_HIS"/>
    <property type="match status" value="1"/>
</dbReference>
<keyword evidence="2 7" id="KW-0645">Protease</keyword>
<dbReference type="GO" id="GO:0016020">
    <property type="term" value="C:membrane"/>
    <property type="evidence" value="ECO:0007669"/>
    <property type="project" value="InterPro"/>
</dbReference>
<dbReference type="InterPro" id="IPR036852">
    <property type="entry name" value="Peptidase_S8/S53_dom_sf"/>
</dbReference>
<sequence>MPSLTAVLGLATLFTAAVQASSSSQPKWRRDPNEASHQLPDATPKRYIVELTSLSCSERVAARLSSSDGLRIVKTFDHELFPALSVECDNGCDVDSLTRLLNDDDAGGDVHSKGARDVAAVYKPATMELRLPKEGESFSDDAAAPKYSFHGLTGVEELHKAGIIGEGATVAIVDSGVDWSHPDLGNGFGPGHTIIGGYDLVGDGDWPDTPPQPDAYPDDQFGHGTHVAGIVAGKGKQFVGVAPGAKILSYKVISRDGKSNEEMVIEGFLKAFDSGADIISASLGEKSGWSTNAWATLASRMVDRGVFVSIAGGNDGDEGAFLMSNGAAGEHVMTVAAADPDLIPVYPFTARFVLGGGGGANSSELGYAPAVVSGDQDFFPSDVADWPVVPLSLNTSAVGDACGESLPEGSLPTLEHYILLVRVGGCDLLQKVRTLSAARVPYVLFYQDDSPYAAPPSDSSGITKVGVIDAKAGEAIVGTIVEGGSVTASFNESTTRYVGMRDTAGGRPAVFTQWGPNYDMALKPDIMAPGSSVLSTYLGGGYKILSGTSMATPYVAGVAALYVGRHGGRRAHADDPAWAKRLMSRIMSTARSAPWVDEWQEVTRPEFRAPPVQVGAGLLNAQRVFEATTTFGFEGRKFELNDTAHFRGKHSVDITNSGEKQVTYTFSLESAAGFESWKPNEPGQPPAFGLNTFKAYNDMKPAEMVPEVRMPKEMTLQPGQSATAQFEFTPPTGVNASLIPIYGGRVLVHASNGEEFGIPYYGVASDIKAVVPGNWDRGASLPNMISGPNGESILTKTTLTFNLDRDVQDFPLLVSQTVFGCREIRWDIFDAKFTENDWSYPPVVGENHFVGSATAWSGSMDHSYFDPKAQNASDVYTFPRYNVPRSLVSYNMWLGQFANGSHIRPGKYQFRLAALRPFGDPHVAQDWDVFQIPQITVLPRHGACNKTRTRNKRISRSRTARLD</sequence>
<dbReference type="Proteomes" id="UP001175261">
    <property type="component" value="Unassembled WGS sequence"/>
</dbReference>
<feature type="active site" description="Charge relay system" evidence="6 7">
    <location>
        <position position="223"/>
    </location>
</feature>
<evidence type="ECO:0000256" key="3">
    <source>
        <dbReference type="ARBA" id="ARBA00022729"/>
    </source>
</evidence>
<dbReference type="GO" id="GO:0006508">
    <property type="term" value="P:proteolysis"/>
    <property type="evidence" value="ECO:0007669"/>
    <property type="project" value="UniProtKB-KW"/>
</dbReference>
<accession>A0AA39L4M0</accession>
<evidence type="ECO:0000256" key="8">
    <source>
        <dbReference type="RuleBase" id="RU003355"/>
    </source>
</evidence>
<dbReference type="EMBL" id="JAPDFR010000008">
    <property type="protein sequence ID" value="KAK0383972.1"/>
    <property type="molecule type" value="Genomic_DNA"/>
</dbReference>
<dbReference type="PROSITE" id="PS51892">
    <property type="entry name" value="SUBTILASE"/>
    <property type="match status" value="1"/>
</dbReference>
<keyword evidence="5 7" id="KW-0720">Serine protease</keyword>
<dbReference type="PRINTS" id="PR00723">
    <property type="entry name" value="SUBTILISIN"/>
</dbReference>
<evidence type="ECO:0000259" key="12">
    <source>
        <dbReference type="Pfam" id="PF06280"/>
    </source>
</evidence>
<gene>
    <name evidence="13" type="ORF">NLU13_8061</name>
</gene>
<dbReference type="InterPro" id="IPR010435">
    <property type="entry name" value="C5a/SBT2-like_Fn3"/>
</dbReference>
<dbReference type="InterPro" id="IPR015500">
    <property type="entry name" value="Peptidase_S8_subtilisin-rel"/>
</dbReference>
<dbReference type="InterPro" id="IPR023827">
    <property type="entry name" value="Peptidase_S8_Asp-AS"/>
</dbReference>
<name>A0AA39L4M0_SARSR</name>
<dbReference type="PANTHER" id="PTHR43399:SF4">
    <property type="entry name" value="CELL WALL-ASSOCIATED PROTEASE"/>
    <property type="match status" value="1"/>
</dbReference>
<evidence type="ECO:0000256" key="2">
    <source>
        <dbReference type="ARBA" id="ARBA00022670"/>
    </source>
</evidence>
<dbReference type="InterPro" id="IPR023828">
    <property type="entry name" value="Peptidase_S8_Ser-AS"/>
</dbReference>
<dbReference type="Pfam" id="PF00082">
    <property type="entry name" value="Peptidase_S8"/>
    <property type="match status" value="1"/>
</dbReference>
<dbReference type="InterPro" id="IPR034187">
    <property type="entry name" value="Peptidases_S8_5"/>
</dbReference>
<evidence type="ECO:0000256" key="7">
    <source>
        <dbReference type="PROSITE-ProRule" id="PRU01240"/>
    </source>
</evidence>
<evidence type="ECO:0000256" key="5">
    <source>
        <dbReference type="ARBA" id="ARBA00022825"/>
    </source>
</evidence>
<dbReference type="InterPro" id="IPR022398">
    <property type="entry name" value="Peptidase_S8_His-AS"/>
</dbReference>